<sequence>MEPGAEQPRRLPRALPPMPSQDHPGDEVPLSKPKKKKSKASNGIEDMVSPVERRHSESREPLTPEPQDAPQHRRRKKKKAQQTPDSETSFMQRSTADMPLQEDLQNGTSDKLPSEDDVPRKPKKKGKKTRPADLQYANELGVEEDDIVTDVQQPNPPLALFAAPLGSSQPVGKVFVERNRRFQAADRSELSKVPEKVDDFMEVRPLWTTRDVALNVHRGFRMMGLFCHGILAGFAVWNIIVVYVLAGSQLGTLANLLVQYKTLAYPAQCLLYLLLAISTVSAFDRVNLAKASVALRGFMTLDPTALASFLYFAALVLSLSQQMTSDRINLYGTQGVNGSTLWLPGLEQQVLQPWIVVNLVVALLVGLAWVFLSSRPELDYTEGSMFALDAEDNPSAEDKAEIQA</sequence>
<feature type="transmembrane region" description="Helical" evidence="12">
    <location>
        <begin position="304"/>
        <end position="323"/>
    </location>
</feature>
<reference evidence="13" key="1">
    <citation type="submission" date="2021-06" db="EMBL/GenBank/DDBJ databases">
        <authorList>
            <consortium name="Wellcome Sanger Institute Data Sharing"/>
        </authorList>
    </citation>
    <scope>NUCLEOTIDE SEQUENCE [LARGE SCALE GENOMIC DNA]</scope>
</reference>
<evidence type="ECO:0000256" key="3">
    <source>
        <dbReference type="ARBA" id="ARBA00008783"/>
    </source>
</evidence>
<evidence type="ECO:0000256" key="12">
    <source>
        <dbReference type="SAM" id="Phobius"/>
    </source>
</evidence>
<comment type="subcellular location">
    <subcellularLocation>
        <location evidence="1">Cell projection</location>
        <location evidence="1">Cilium</location>
    </subcellularLocation>
    <subcellularLocation>
        <location evidence="2">Membrane</location>
        <topology evidence="2">Multi-pass membrane protein</topology>
    </subcellularLocation>
</comment>
<feature type="transmembrane region" description="Helical" evidence="12">
    <location>
        <begin position="351"/>
        <end position="372"/>
    </location>
</feature>
<evidence type="ECO:0000256" key="8">
    <source>
        <dbReference type="ARBA" id="ARBA00023136"/>
    </source>
</evidence>
<keyword evidence="9" id="KW-0966">Cell projection</keyword>
<comment type="similarity">
    <text evidence="3">Belongs to the TMEM237 family.</text>
</comment>
<reference evidence="13" key="3">
    <citation type="submission" date="2025-09" db="UniProtKB">
        <authorList>
            <consortium name="Ensembl"/>
        </authorList>
    </citation>
    <scope>IDENTIFICATION</scope>
</reference>
<accession>A0A8C4S1J3</accession>
<evidence type="ECO:0000313" key="13">
    <source>
        <dbReference type="Ensembl" id="ENSECRP00000010088.1"/>
    </source>
</evidence>
<organism evidence="13 14">
    <name type="scientific">Erpetoichthys calabaricus</name>
    <name type="common">Rope fish</name>
    <name type="synonym">Calamoichthys calabaricus</name>
    <dbReference type="NCBI Taxonomy" id="27687"/>
    <lineage>
        <taxon>Eukaryota</taxon>
        <taxon>Metazoa</taxon>
        <taxon>Chordata</taxon>
        <taxon>Craniata</taxon>
        <taxon>Vertebrata</taxon>
        <taxon>Euteleostomi</taxon>
        <taxon>Actinopterygii</taxon>
        <taxon>Polypteriformes</taxon>
        <taxon>Polypteridae</taxon>
        <taxon>Erpetoichthys</taxon>
    </lineage>
</organism>
<feature type="compositionally biased region" description="Basic and acidic residues" evidence="11">
    <location>
        <begin position="51"/>
        <end position="62"/>
    </location>
</feature>
<keyword evidence="14" id="KW-1185">Reference proteome</keyword>
<gene>
    <name evidence="13" type="primary">TMEM237</name>
    <name evidence="13" type="synonym">LOC114655271</name>
</gene>
<dbReference type="GO" id="GO:0016020">
    <property type="term" value="C:membrane"/>
    <property type="evidence" value="ECO:0007669"/>
    <property type="project" value="UniProtKB-SubCell"/>
</dbReference>
<dbReference type="Proteomes" id="UP000694620">
    <property type="component" value="Chromosome 8"/>
</dbReference>
<evidence type="ECO:0000256" key="5">
    <source>
        <dbReference type="ARBA" id="ARBA00022794"/>
    </source>
</evidence>
<proteinExistence type="inferred from homology"/>
<evidence type="ECO:0000256" key="9">
    <source>
        <dbReference type="ARBA" id="ARBA00023273"/>
    </source>
</evidence>
<feature type="compositionally biased region" description="Polar residues" evidence="11">
    <location>
        <begin position="81"/>
        <end position="95"/>
    </location>
</feature>
<protein>
    <submittedName>
        <fullName evidence="13">Transmembrane protein 237b</fullName>
    </submittedName>
</protein>
<feature type="region of interest" description="Disordered" evidence="11">
    <location>
        <begin position="1"/>
        <end position="137"/>
    </location>
</feature>
<evidence type="ECO:0000256" key="11">
    <source>
        <dbReference type="SAM" id="MobiDB-lite"/>
    </source>
</evidence>
<dbReference type="GeneTree" id="ENSGT00390000005159"/>
<evidence type="ECO:0000256" key="2">
    <source>
        <dbReference type="ARBA" id="ARBA00004141"/>
    </source>
</evidence>
<dbReference type="AlphaFoldDB" id="A0A8C4S1J3"/>
<evidence type="ECO:0000256" key="4">
    <source>
        <dbReference type="ARBA" id="ARBA00022692"/>
    </source>
</evidence>
<reference evidence="13" key="2">
    <citation type="submission" date="2025-08" db="UniProtKB">
        <authorList>
            <consortium name="Ensembl"/>
        </authorList>
    </citation>
    <scope>IDENTIFICATION</scope>
</reference>
<dbReference type="InterPro" id="IPR029409">
    <property type="entry name" value="TMEM237"/>
</dbReference>
<dbReference type="PANTHER" id="PTHR28388:SF1">
    <property type="entry name" value="TRANSMEMBRANE PROTEIN 237"/>
    <property type="match status" value="1"/>
</dbReference>
<dbReference type="GO" id="GO:0060271">
    <property type="term" value="P:cilium assembly"/>
    <property type="evidence" value="ECO:0007669"/>
    <property type="project" value="TreeGrafter"/>
</dbReference>
<evidence type="ECO:0000256" key="6">
    <source>
        <dbReference type="ARBA" id="ARBA00022989"/>
    </source>
</evidence>
<feature type="transmembrane region" description="Helical" evidence="12">
    <location>
        <begin position="265"/>
        <end position="283"/>
    </location>
</feature>
<feature type="transmembrane region" description="Helical" evidence="12">
    <location>
        <begin position="225"/>
        <end position="245"/>
    </location>
</feature>
<evidence type="ECO:0000256" key="10">
    <source>
        <dbReference type="ARBA" id="ARBA00025631"/>
    </source>
</evidence>
<dbReference type="Pfam" id="PF15383">
    <property type="entry name" value="TMEM237"/>
    <property type="match status" value="1"/>
</dbReference>
<keyword evidence="7" id="KW-0969">Cilium</keyword>
<dbReference type="GO" id="GO:0035869">
    <property type="term" value="C:ciliary transition zone"/>
    <property type="evidence" value="ECO:0007669"/>
    <property type="project" value="TreeGrafter"/>
</dbReference>
<evidence type="ECO:0000313" key="14">
    <source>
        <dbReference type="Proteomes" id="UP000694620"/>
    </source>
</evidence>
<evidence type="ECO:0000256" key="1">
    <source>
        <dbReference type="ARBA" id="ARBA00004138"/>
    </source>
</evidence>
<keyword evidence="8 12" id="KW-0472">Membrane</keyword>
<comment type="function">
    <text evidence="10">Component of the transition zone in primary cilia. Required for ciliogenesis.</text>
</comment>
<evidence type="ECO:0000256" key="7">
    <source>
        <dbReference type="ARBA" id="ARBA00023069"/>
    </source>
</evidence>
<keyword evidence="4 12" id="KW-0812">Transmembrane</keyword>
<name>A0A8C4S1J3_ERPCA</name>
<dbReference type="Ensembl" id="ENSECRT00000010254.1">
    <property type="protein sequence ID" value="ENSECRP00000010088.1"/>
    <property type="gene ID" value="ENSECRG00000006739.1"/>
</dbReference>
<keyword evidence="6 12" id="KW-1133">Transmembrane helix</keyword>
<dbReference type="PANTHER" id="PTHR28388">
    <property type="entry name" value="TRANSMEMBRANE PROTEIN 237"/>
    <property type="match status" value="1"/>
</dbReference>
<keyword evidence="5" id="KW-0970">Cilium biogenesis/degradation</keyword>